<dbReference type="EMBL" id="JAXOVC010000007">
    <property type="protein sequence ID" value="KAK4498680.1"/>
    <property type="molecule type" value="Genomic_DNA"/>
</dbReference>
<dbReference type="PANTHER" id="PTHR38115">
    <property type="entry name" value="LIPOCALIN-LIKE DOMAIN-CONTAINING PROTEIN"/>
    <property type="match status" value="1"/>
</dbReference>
<reference evidence="1 2" key="1">
    <citation type="journal article" date="2023" name="G3 (Bethesda)">
        <title>A chromosome-level genome assembly of Zasmidium syzygii isolated from banana leaves.</title>
        <authorList>
            <person name="van Westerhoven A.C."/>
            <person name="Mehrabi R."/>
            <person name="Talebi R."/>
            <person name="Steentjes M.B.F."/>
            <person name="Corcolon B."/>
            <person name="Chong P.A."/>
            <person name="Kema G.H.J."/>
            <person name="Seidl M.F."/>
        </authorList>
    </citation>
    <scope>NUCLEOTIDE SEQUENCE [LARGE SCALE GENOMIC DNA]</scope>
    <source>
        <strain evidence="1 2">P124</strain>
    </source>
</reference>
<evidence type="ECO:0000313" key="1">
    <source>
        <dbReference type="EMBL" id="KAK4498680.1"/>
    </source>
</evidence>
<sequence length="183" mass="20793">MAAPPTITVHNLAGTFDMNKSKSDQTALGPTLKMQGLPWLIRQAAIYSSVQVQLEHFTDEYGVEHLDQTQISTGGFRQVENRLLNGEWGEAEIQFWGPIRGITKYVKISEVEDEYLRSGWLDEGEGDVIWDFTESLTNGWDAAQVWGFALVDGERRHVRKIVSRKGKEVKTMRIVKANEELKK</sequence>
<dbReference type="Proteomes" id="UP001305779">
    <property type="component" value="Unassembled WGS sequence"/>
</dbReference>
<dbReference type="PANTHER" id="PTHR38115:SF1">
    <property type="entry name" value="LIPOCALIN-LIKE DOMAIN-CONTAINING PROTEIN"/>
    <property type="match status" value="1"/>
</dbReference>
<protein>
    <submittedName>
        <fullName evidence="1">Uncharacterized protein</fullName>
    </submittedName>
</protein>
<dbReference type="InterPro" id="IPR053037">
    <property type="entry name" value="Pericyclase_pydY-like"/>
</dbReference>
<organism evidence="1 2">
    <name type="scientific">Zasmidium cellare</name>
    <name type="common">Wine cellar mold</name>
    <name type="synonym">Racodium cellare</name>
    <dbReference type="NCBI Taxonomy" id="395010"/>
    <lineage>
        <taxon>Eukaryota</taxon>
        <taxon>Fungi</taxon>
        <taxon>Dikarya</taxon>
        <taxon>Ascomycota</taxon>
        <taxon>Pezizomycotina</taxon>
        <taxon>Dothideomycetes</taxon>
        <taxon>Dothideomycetidae</taxon>
        <taxon>Mycosphaerellales</taxon>
        <taxon>Mycosphaerellaceae</taxon>
        <taxon>Zasmidium</taxon>
    </lineage>
</organism>
<name>A0ABR0EB19_ZASCE</name>
<accession>A0ABR0EB19</accession>
<gene>
    <name evidence="1" type="ORF">PRZ48_009190</name>
</gene>
<keyword evidence="2" id="KW-1185">Reference proteome</keyword>
<evidence type="ECO:0000313" key="2">
    <source>
        <dbReference type="Proteomes" id="UP001305779"/>
    </source>
</evidence>
<comment type="caution">
    <text evidence="1">The sequence shown here is derived from an EMBL/GenBank/DDBJ whole genome shotgun (WGS) entry which is preliminary data.</text>
</comment>
<proteinExistence type="predicted"/>